<feature type="domain" description="G-protein coupled receptors family 1 profile" evidence="15">
    <location>
        <begin position="67"/>
        <end position="326"/>
    </location>
</feature>
<keyword evidence="8 12" id="KW-0675">Receptor</keyword>
<dbReference type="InterPro" id="IPR017452">
    <property type="entry name" value="GPCR_Rhodpsn_7TM"/>
</dbReference>
<evidence type="ECO:0000256" key="14">
    <source>
        <dbReference type="SAM" id="Phobius"/>
    </source>
</evidence>
<organism evidence="16 17">
    <name type="scientific">Acipenser ruthenus</name>
    <name type="common">Sterlet sturgeon</name>
    <dbReference type="NCBI Taxonomy" id="7906"/>
    <lineage>
        <taxon>Eukaryota</taxon>
        <taxon>Metazoa</taxon>
        <taxon>Chordata</taxon>
        <taxon>Craniata</taxon>
        <taxon>Vertebrata</taxon>
        <taxon>Euteleostomi</taxon>
        <taxon>Actinopterygii</taxon>
        <taxon>Chondrostei</taxon>
        <taxon>Acipenseriformes</taxon>
        <taxon>Acipenseridae</taxon>
        <taxon>Acipenser</taxon>
    </lineage>
</organism>
<dbReference type="InterPro" id="IPR000276">
    <property type="entry name" value="GPCR_Rhodpsn"/>
</dbReference>
<dbReference type="Gene3D" id="1.20.1070.10">
    <property type="entry name" value="Rhodopsin 7-helix transmembrane proteins"/>
    <property type="match status" value="1"/>
</dbReference>
<accession>A0A444UVG6</accession>
<comment type="similarity">
    <text evidence="12">Belongs to the G-protein coupled receptor 1 family.</text>
</comment>
<dbReference type="PROSITE" id="PS00237">
    <property type="entry name" value="G_PROTEIN_RECEP_F1_1"/>
    <property type="match status" value="1"/>
</dbReference>
<dbReference type="GO" id="GO:0005886">
    <property type="term" value="C:plasma membrane"/>
    <property type="evidence" value="ECO:0007669"/>
    <property type="project" value="UniProtKB-SubCell"/>
</dbReference>
<comment type="caution">
    <text evidence="16">The sequence shown here is derived from an EMBL/GenBank/DDBJ whole genome shotgun (WGS) entry which is preliminary data.</text>
</comment>
<dbReference type="Pfam" id="PF00001">
    <property type="entry name" value="7tm_1"/>
    <property type="match status" value="1"/>
</dbReference>
<keyword evidence="4 12" id="KW-0812">Transmembrane</keyword>
<dbReference type="SUPFAM" id="SSF81321">
    <property type="entry name" value="Family A G protein-coupled receptor-like"/>
    <property type="match status" value="1"/>
</dbReference>
<evidence type="ECO:0000256" key="1">
    <source>
        <dbReference type="ARBA" id="ARBA00004651"/>
    </source>
</evidence>
<evidence type="ECO:0000256" key="6">
    <source>
        <dbReference type="ARBA" id="ARBA00023040"/>
    </source>
</evidence>
<comment type="subcellular location">
    <subcellularLocation>
        <location evidence="1">Cell membrane</location>
        <topology evidence="1">Multi-pass membrane protein</topology>
    </subcellularLocation>
</comment>
<dbReference type="GO" id="GO:0007218">
    <property type="term" value="P:neuropeptide signaling pathway"/>
    <property type="evidence" value="ECO:0007669"/>
    <property type="project" value="TreeGrafter"/>
</dbReference>
<dbReference type="PANTHER" id="PTHR24230:SF53">
    <property type="entry name" value="UROTENSIN-2 RECEPTOR"/>
    <property type="match status" value="1"/>
</dbReference>
<evidence type="ECO:0000256" key="11">
    <source>
        <dbReference type="ARBA" id="ARBA00032764"/>
    </source>
</evidence>
<name>A0A444UVG6_ACIRT</name>
<evidence type="ECO:0000256" key="9">
    <source>
        <dbReference type="ARBA" id="ARBA00023224"/>
    </source>
</evidence>
<feature type="transmembrane region" description="Helical" evidence="14">
    <location>
        <begin position="47"/>
        <end position="74"/>
    </location>
</feature>
<dbReference type="GO" id="GO:0097746">
    <property type="term" value="P:blood vessel diameter maintenance"/>
    <property type="evidence" value="ECO:0007669"/>
    <property type="project" value="InterPro"/>
</dbReference>
<evidence type="ECO:0000313" key="17">
    <source>
        <dbReference type="Proteomes" id="UP000289886"/>
    </source>
</evidence>
<feature type="transmembrane region" description="Helical" evidence="14">
    <location>
        <begin position="168"/>
        <end position="190"/>
    </location>
</feature>
<proteinExistence type="inferred from homology"/>
<evidence type="ECO:0000256" key="3">
    <source>
        <dbReference type="ARBA" id="ARBA00022475"/>
    </source>
</evidence>
<feature type="region of interest" description="Disordered" evidence="13">
    <location>
        <begin position="1"/>
        <end position="42"/>
    </location>
</feature>
<feature type="compositionally biased region" description="Polar residues" evidence="13">
    <location>
        <begin position="19"/>
        <end position="31"/>
    </location>
</feature>
<evidence type="ECO:0000256" key="2">
    <source>
        <dbReference type="ARBA" id="ARBA00014302"/>
    </source>
</evidence>
<evidence type="ECO:0000256" key="12">
    <source>
        <dbReference type="RuleBase" id="RU000688"/>
    </source>
</evidence>
<dbReference type="PANTHER" id="PTHR24230">
    <property type="entry name" value="G-PROTEIN COUPLED RECEPTOR"/>
    <property type="match status" value="1"/>
</dbReference>
<evidence type="ECO:0000256" key="10">
    <source>
        <dbReference type="ARBA" id="ARBA00025579"/>
    </source>
</evidence>
<evidence type="ECO:0000259" key="15">
    <source>
        <dbReference type="PROSITE" id="PS50262"/>
    </source>
</evidence>
<feature type="transmembrane region" description="Helical" evidence="14">
    <location>
        <begin position="305"/>
        <end position="329"/>
    </location>
</feature>
<evidence type="ECO:0000256" key="8">
    <source>
        <dbReference type="ARBA" id="ARBA00023170"/>
    </source>
</evidence>
<keyword evidence="7 14" id="KW-0472">Membrane</keyword>
<feature type="compositionally biased region" description="Low complexity" evidence="13">
    <location>
        <begin position="32"/>
        <end position="42"/>
    </location>
</feature>
<keyword evidence="3" id="KW-1003">Cell membrane</keyword>
<evidence type="ECO:0000256" key="13">
    <source>
        <dbReference type="SAM" id="MobiDB-lite"/>
    </source>
</evidence>
<keyword evidence="5 14" id="KW-1133">Transmembrane helix</keyword>
<keyword evidence="9 12" id="KW-0807">Transducer</keyword>
<dbReference type="InterPro" id="IPR000670">
    <property type="entry name" value="Urot_II_rcpt"/>
</dbReference>
<dbReference type="PROSITE" id="PS50262">
    <property type="entry name" value="G_PROTEIN_RECEP_F1_2"/>
    <property type="match status" value="1"/>
</dbReference>
<feature type="compositionally biased region" description="Low complexity" evidence="13">
    <location>
        <begin position="1"/>
        <end position="13"/>
    </location>
</feature>
<evidence type="ECO:0000256" key="5">
    <source>
        <dbReference type="ARBA" id="ARBA00022989"/>
    </source>
</evidence>
<protein>
    <recommendedName>
        <fullName evidence="2">Urotensin-2 receptor</fullName>
    </recommendedName>
    <alternativeName>
        <fullName evidence="11">Urotensin II receptor</fullName>
    </alternativeName>
</protein>
<reference evidence="16 17" key="1">
    <citation type="submission" date="2019-01" db="EMBL/GenBank/DDBJ databases">
        <title>Draft Genome and Complete Hox-Cluster Characterization of the Sterlet Sturgeon (Acipenser ruthenus).</title>
        <authorList>
            <person name="Wei Q."/>
        </authorList>
    </citation>
    <scope>NUCLEOTIDE SEQUENCE [LARGE SCALE GENOMIC DNA]</scope>
    <source>
        <strain evidence="16">WHYD16114868_AA</strain>
        <tissue evidence="16">Blood</tissue>
    </source>
</reference>
<feature type="transmembrane region" description="Helical" evidence="14">
    <location>
        <begin position="215"/>
        <end position="244"/>
    </location>
</feature>
<dbReference type="Proteomes" id="UP000289886">
    <property type="component" value="Unassembled WGS sequence"/>
</dbReference>
<dbReference type="PRINTS" id="PR00237">
    <property type="entry name" value="GPCRRHODOPSN"/>
</dbReference>
<dbReference type="GO" id="GO:0001604">
    <property type="term" value="F:urotensin II receptor activity"/>
    <property type="evidence" value="ECO:0007669"/>
    <property type="project" value="InterPro"/>
</dbReference>
<feature type="transmembrane region" description="Helical" evidence="14">
    <location>
        <begin position="264"/>
        <end position="285"/>
    </location>
</feature>
<sequence length="403" mass="44369">MMDFYQHNSQPQNPHHHQINSSAGTPWQRNQSSAFSPNSSAPPAEDMIVTAVIGTLLSLMCAIGLAGNLYTLAVVRRGHGRSSSSLYVHVLNLALADLLYLCTAPFIVYDSFAPDWVFGEAGCRVLLTLDLLTMHSSIFILTIMSSERYSAIARPLAAAGRSRGYRKVVAPLVWVLSLGLTSPMMAMVHLEERLMEDGSLRRLCSPTWSEEDYKIYLTVLFTTSILAPGVIIGFLYGGLARIYWRSQTKGNVGQGQSRPPKHKVLYMIFAIVLAFWACFLPFWVWQLLPLYRPEALRFLPVRTEIYINHLVTCLTYGNSCVNPFLYTLLTKNYKEYRKGNAGSHHKGAVVVMLASYPCKRGTGLSEAGVGEAGRAGSGKILAPSSATAMETVIRSSGHLQGAV</sequence>
<dbReference type="CDD" id="cd14999">
    <property type="entry name" value="7tmA_UII-R"/>
    <property type="match status" value="1"/>
</dbReference>
<keyword evidence="17" id="KW-1185">Reference proteome</keyword>
<feature type="transmembrane region" description="Helical" evidence="14">
    <location>
        <begin position="127"/>
        <end position="147"/>
    </location>
</feature>
<evidence type="ECO:0000256" key="7">
    <source>
        <dbReference type="ARBA" id="ARBA00023136"/>
    </source>
</evidence>
<comment type="function">
    <text evidence="10">High affinity receptor for urotensin-2 and urotensin-2B. The activity of this receptor is mediated by a G-protein that activate a phosphatidylinositol-calcium second messenger system.</text>
</comment>
<dbReference type="GO" id="GO:0008217">
    <property type="term" value="P:regulation of blood pressure"/>
    <property type="evidence" value="ECO:0007669"/>
    <property type="project" value="InterPro"/>
</dbReference>
<dbReference type="PRINTS" id="PR00647">
    <property type="entry name" value="UROTENSIN2R"/>
</dbReference>
<keyword evidence="6 12" id="KW-0297">G-protein coupled receptor</keyword>
<evidence type="ECO:0000256" key="4">
    <source>
        <dbReference type="ARBA" id="ARBA00022692"/>
    </source>
</evidence>
<gene>
    <name evidence="16" type="ORF">EOD39_20426</name>
</gene>
<dbReference type="EMBL" id="SCEB01006855">
    <property type="protein sequence ID" value="RXM92158.1"/>
    <property type="molecule type" value="Genomic_DNA"/>
</dbReference>
<feature type="transmembrane region" description="Helical" evidence="14">
    <location>
        <begin position="86"/>
        <end position="107"/>
    </location>
</feature>
<evidence type="ECO:0000313" key="16">
    <source>
        <dbReference type="EMBL" id="RXM92158.1"/>
    </source>
</evidence>
<dbReference type="AlphaFoldDB" id="A0A444UVG6"/>